<evidence type="ECO:0000313" key="4">
    <source>
        <dbReference type="Proteomes" id="UP000621454"/>
    </source>
</evidence>
<sequence>MTSPTLRGTVIPRAVIFCASAAAVLSVAACSSGGTVAGTAVDAASASGAKTAANGSGSDSGSGASSDDTTTAAATADPSTLLLTTADVPAGFQVTPAEANKAGSDMSPNWESLPRSRRRAADRRACRAPPMRMRRSSAGSPPTG</sequence>
<evidence type="ECO:0000313" key="3">
    <source>
        <dbReference type="EMBL" id="GGB38889.1"/>
    </source>
</evidence>
<name>A0A916WWX7_9ACTN</name>
<gene>
    <name evidence="3" type="ORF">GCM10011489_28260</name>
</gene>
<feature type="signal peptide" evidence="2">
    <location>
        <begin position="1"/>
        <end position="28"/>
    </location>
</feature>
<organism evidence="3 4">
    <name type="scientific">Gordonia jinhuaensis</name>
    <dbReference type="NCBI Taxonomy" id="1517702"/>
    <lineage>
        <taxon>Bacteria</taxon>
        <taxon>Bacillati</taxon>
        <taxon>Actinomycetota</taxon>
        <taxon>Actinomycetes</taxon>
        <taxon>Mycobacteriales</taxon>
        <taxon>Gordoniaceae</taxon>
        <taxon>Gordonia</taxon>
    </lineage>
</organism>
<feature type="region of interest" description="Disordered" evidence="1">
    <location>
        <begin position="93"/>
        <end position="144"/>
    </location>
</feature>
<reference evidence="3" key="2">
    <citation type="submission" date="2020-09" db="EMBL/GenBank/DDBJ databases">
        <authorList>
            <person name="Sun Q."/>
            <person name="Zhou Y."/>
        </authorList>
    </citation>
    <scope>NUCLEOTIDE SEQUENCE</scope>
    <source>
        <strain evidence="3">CGMCC 1.12827</strain>
    </source>
</reference>
<dbReference type="PROSITE" id="PS51257">
    <property type="entry name" value="PROKAR_LIPOPROTEIN"/>
    <property type="match status" value="1"/>
</dbReference>
<dbReference type="Proteomes" id="UP000621454">
    <property type="component" value="Unassembled WGS sequence"/>
</dbReference>
<feature type="region of interest" description="Disordered" evidence="1">
    <location>
        <begin position="44"/>
        <end position="78"/>
    </location>
</feature>
<keyword evidence="2" id="KW-0732">Signal</keyword>
<dbReference type="RefSeq" id="WP_188587228.1">
    <property type="nucleotide sequence ID" value="NZ_BMGC01000022.1"/>
</dbReference>
<dbReference type="AlphaFoldDB" id="A0A916WWX7"/>
<comment type="caution">
    <text evidence="3">The sequence shown here is derived from an EMBL/GenBank/DDBJ whole genome shotgun (WGS) entry which is preliminary data.</text>
</comment>
<reference evidence="3" key="1">
    <citation type="journal article" date="2014" name="Int. J. Syst. Evol. Microbiol.">
        <title>Complete genome sequence of Corynebacterium casei LMG S-19264T (=DSM 44701T), isolated from a smear-ripened cheese.</title>
        <authorList>
            <consortium name="US DOE Joint Genome Institute (JGI-PGF)"/>
            <person name="Walter F."/>
            <person name="Albersmeier A."/>
            <person name="Kalinowski J."/>
            <person name="Ruckert C."/>
        </authorList>
    </citation>
    <scope>NUCLEOTIDE SEQUENCE</scope>
    <source>
        <strain evidence="3">CGMCC 1.12827</strain>
    </source>
</reference>
<protein>
    <submittedName>
        <fullName evidence="3">Uncharacterized protein</fullName>
    </submittedName>
</protein>
<feature type="chain" id="PRO_5038480749" evidence="2">
    <location>
        <begin position="29"/>
        <end position="144"/>
    </location>
</feature>
<keyword evidence="4" id="KW-1185">Reference proteome</keyword>
<dbReference type="EMBL" id="BMGC01000022">
    <property type="protein sequence ID" value="GGB38889.1"/>
    <property type="molecule type" value="Genomic_DNA"/>
</dbReference>
<evidence type="ECO:0000256" key="2">
    <source>
        <dbReference type="SAM" id="SignalP"/>
    </source>
</evidence>
<evidence type="ECO:0000256" key="1">
    <source>
        <dbReference type="SAM" id="MobiDB-lite"/>
    </source>
</evidence>
<accession>A0A916WWX7</accession>
<proteinExistence type="predicted"/>